<evidence type="ECO:0000259" key="2">
    <source>
        <dbReference type="Pfam" id="PF02668"/>
    </source>
</evidence>
<reference evidence="3 4" key="1">
    <citation type="submission" date="2019-04" db="EMBL/GenBank/DDBJ databases">
        <title>Friends and foes A comparative genomics studyof 23 Aspergillus species from section Flavi.</title>
        <authorList>
            <consortium name="DOE Joint Genome Institute"/>
            <person name="Kjaerbolling I."/>
            <person name="Vesth T."/>
            <person name="Frisvad J.C."/>
            <person name="Nybo J.L."/>
            <person name="Theobald S."/>
            <person name="Kildgaard S."/>
            <person name="Isbrandt T."/>
            <person name="Kuo A."/>
            <person name="Sato A."/>
            <person name="Lyhne E.K."/>
            <person name="Kogle M.E."/>
            <person name="Wiebenga A."/>
            <person name="Kun R.S."/>
            <person name="Lubbers R.J."/>
            <person name="Makela M.R."/>
            <person name="Barry K."/>
            <person name="Chovatia M."/>
            <person name="Clum A."/>
            <person name="Daum C."/>
            <person name="Haridas S."/>
            <person name="He G."/>
            <person name="LaButti K."/>
            <person name="Lipzen A."/>
            <person name="Mondo S."/>
            <person name="Riley R."/>
            <person name="Salamov A."/>
            <person name="Simmons B.A."/>
            <person name="Magnuson J.K."/>
            <person name="Henrissat B."/>
            <person name="Mortensen U.H."/>
            <person name="Larsen T.O."/>
            <person name="Devries R.P."/>
            <person name="Grigoriev I.V."/>
            <person name="Machida M."/>
            <person name="Baker S.E."/>
            <person name="Andersen M.R."/>
        </authorList>
    </citation>
    <scope>NUCLEOTIDE SEQUENCE [LARGE SCALE GENOMIC DNA]</scope>
    <source>
        <strain evidence="3 4">CBS 763.97</strain>
    </source>
</reference>
<dbReference type="SUPFAM" id="SSF51197">
    <property type="entry name" value="Clavaminate synthase-like"/>
    <property type="match status" value="1"/>
</dbReference>
<dbReference type="InterPro" id="IPR042098">
    <property type="entry name" value="TauD-like_sf"/>
</dbReference>
<evidence type="ECO:0000313" key="3">
    <source>
        <dbReference type="EMBL" id="KAE8357116.1"/>
    </source>
</evidence>
<dbReference type="OrthoDB" id="272271at2759"/>
<dbReference type="PANTHER" id="PTHR10696:SF54">
    <property type="entry name" value="FAMILY OXIDOREDUCTASE, PUTATIVE (AFU_ORTHOLOGUE AFUA_4G13850)-RELATED"/>
    <property type="match status" value="1"/>
</dbReference>
<dbReference type="InterPro" id="IPR050411">
    <property type="entry name" value="AlphaKG_dependent_hydroxylases"/>
</dbReference>
<evidence type="ECO:0000256" key="1">
    <source>
        <dbReference type="ARBA" id="ARBA00023002"/>
    </source>
</evidence>
<dbReference type="Pfam" id="PF02668">
    <property type="entry name" value="TauD"/>
    <property type="match status" value="1"/>
</dbReference>
<dbReference type="GO" id="GO:0016491">
    <property type="term" value="F:oxidoreductase activity"/>
    <property type="evidence" value="ECO:0007669"/>
    <property type="project" value="UniProtKB-KW"/>
</dbReference>
<organism evidence="3 4">
    <name type="scientific">Aspergillus caelatus</name>
    <dbReference type="NCBI Taxonomy" id="61420"/>
    <lineage>
        <taxon>Eukaryota</taxon>
        <taxon>Fungi</taxon>
        <taxon>Dikarya</taxon>
        <taxon>Ascomycota</taxon>
        <taxon>Pezizomycotina</taxon>
        <taxon>Eurotiomycetes</taxon>
        <taxon>Eurotiomycetidae</taxon>
        <taxon>Eurotiales</taxon>
        <taxon>Aspergillaceae</taxon>
        <taxon>Aspergillus</taxon>
        <taxon>Aspergillus subgen. Circumdati</taxon>
    </lineage>
</organism>
<proteinExistence type="predicted"/>
<dbReference type="AlphaFoldDB" id="A0A5N6ZJH2"/>
<dbReference type="EMBL" id="ML738143">
    <property type="protein sequence ID" value="KAE8357116.1"/>
    <property type="molecule type" value="Genomic_DNA"/>
</dbReference>
<dbReference type="PANTHER" id="PTHR10696">
    <property type="entry name" value="GAMMA-BUTYROBETAINE HYDROXYLASE-RELATED"/>
    <property type="match status" value="1"/>
</dbReference>
<accession>A0A5N6ZJH2</accession>
<protein>
    <recommendedName>
        <fullName evidence="2">TauD/TfdA-like domain-containing protein</fullName>
    </recommendedName>
</protein>
<feature type="domain" description="TauD/TfdA-like" evidence="2">
    <location>
        <begin position="89"/>
        <end position="349"/>
    </location>
</feature>
<dbReference type="InterPro" id="IPR003819">
    <property type="entry name" value="TauD/TfdA-like"/>
</dbReference>
<dbReference type="Gene3D" id="3.60.130.10">
    <property type="entry name" value="Clavaminate synthase-like"/>
    <property type="match status" value="1"/>
</dbReference>
<dbReference type="Proteomes" id="UP000326268">
    <property type="component" value="Unassembled WGS sequence"/>
</dbReference>
<dbReference type="GeneID" id="43659982"/>
<gene>
    <name evidence="3" type="ORF">BDV27DRAFT_171194</name>
</gene>
<sequence>MDQNVESMPYFPDRAEYEARARSVPQDEIDAAVLPEGFPTHISSKMAWDRDNISSYEDDYILTLEDSQLKEIDDALQHFKALGKPLELLSPATFPLPSLHSILRRISGNIHTGTGFSLIRGIPVDRYSAEENMIIYTGVSSHIGRIRGRQGRKYDGRPANLVVMHITDMRPPSDPTLSVRLAGYTNEDIPFHSDIGDIVSLFALGEPAEGGDSQLASLWTVYNELARTRPDIIQALASDWPIVSSKEEGVFLPRPLLFHQNSSGTTPERLLINFSRRWLTGFGNLKRTRLLSVRQAEALDALHFLAERFHISMKLQKGDMQFFNNWSILHARRGYKDGPQQKRHFLRLWLKDPENAWMTPEQLQWKWDEVYSQERSLGPQVFPLYPHTT</sequence>
<evidence type="ECO:0000313" key="4">
    <source>
        <dbReference type="Proteomes" id="UP000326268"/>
    </source>
</evidence>
<keyword evidence="1" id="KW-0560">Oxidoreductase</keyword>
<keyword evidence="4" id="KW-1185">Reference proteome</keyword>
<dbReference type="RefSeq" id="XP_031920197.1">
    <property type="nucleotide sequence ID" value="XM_032075536.1"/>
</dbReference>
<name>A0A5N6ZJH2_9EURO</name>